<keyword evidence="5" id="KW-0175">Coiled coil</keyword>
<feature type="transmembrane region" description="Helical" evidence="7">
    <location>
        <begin position="692"/>
        <end position="711"/>
    </location>
</feature>
<keyword evidence="3 7" id="KW-1133">Transmembrane helix</keyword>
<comment type="subcellular location">
    <subcellularLocation>
        <location evidence="1">Membrane</location>
        <topology evidence="1">Multi-pass membrane protein</topology>
    </subcellularLocation>
</comment>
<feature type="compositionally biased region" description="Low complexity" evidence="6">
    <location>
        <begin position="1"/>
        <end position="11"/>
    </location>
</feature>
<evidence type="ECO:0000259" key="8">
    <source>
        <dbReference type="Pfam" id="PF13515"/>
    </source>
</evidence>
<evidence type="ECO:0000313" key="10">
    <source>
        <dbReference type="Proteomes" id="UP001201980"/>
    </source>
</evidence>
<feature type="transmembrane region" description="Helical" evidence="7">
    <location>
        <begin position="769"/>
        <end position="787"/>
    </location>
</feature>
<reference evidence="9" key="1">
    <citation type="submission" date="2022-07" db="EMBL/GenBank/DDBJ databases">
        <title>Draft genome sequence of Zalerion maritima ATCC 34329, a (micro)plastics degrading marine fungus.</title>
        <authorList>
            <person name="Paco A."/>
            <person name="Goncalves M.F.M."/>
            <person name="Rocha-Santos T.A.P."/>
            <person name="Alves A."/>
        </authorList>
    </citation>
    <scope>NUCLEOTIDE SEQUENCE</scope>
    <source>
        <strain evidence="9">ATCC 34329</strain>
    </source>
</reference>
<evidence type="ECO:0000256" key="7">
    <source>
        <dbReference type="SAM" id="Phobius"/>
    </source>
</evidence>
<dbReference type="Proteomes" id="UP001201980">
    <property type="component" value="Unassembled WGS sequence"/>
</dbReference>
<feature type="transmembrane region" description="Helical" evidence="7">
    <location>
        <begin position="203"/>
        <end position="226"/>
    </location>
</feature>
<evidence type="ECO:0000256" key="3">
    <source>
        <dbReference type="ARBA" id="ARBA00022989"/>
    </source>
</evidence>
<feature type="transmembrane region" description="Helical" evidence="7">
    <location>
        <begin position="270"/>
        <end position="288"/>
    </location>
</feature>
<feature type="domain" description="Integral membrane bound transporter" evidence="8">
    <location>
        <begin position="716"/>
        <end position="853"/>
    </location>
</feature>
<sequence>MSTASSSGQQPPRRPSKRSRLDSPAIDDADIFLVAVLQKLRNGTFIIPSTGERSRRNFSLRTPSAATPDGSPDGRLGDDVFWPVLDEDLCTAERLAAAAHNCKATLVRMWRWLNSDEGHGLLKCTLAYVLGSLFTFWPPLMQLLGSREGKHITATITVYFHPARTIGSMLEAVVISIIAVAYAETICMLSMGIGFAVGGKLGLLWLSHIMVLVFFIGGGLGFVGWVKQRLNQPLVNVACTLASIAIISIVTKENVVQRAVFDDTKIVQVLKMLLFGISITFAVNVLLWPKSARHILRDGMTTASTTLGDMLSMITRGFLTGSEDELLGDGFAKCSDDWTEVYARMNKTLREAKFEHYFLGHEHVYQLDKQVFKSLEGLAQSIGGLRSSAYTQFTLMKETGAEPQASGTLSPGSTVFSPTLTRSLSWMLKRGNSNGLSVIDESPLEEGDGNVGPLDRVVAYPPPGHLDISSRTFRTPSDIFELFIALLGPSMKSIAFTLSEILKEPPFGGSPNYNNITVNDHFRQSLTDAVNLYNGARTTGLMELYKSIELDRSRSEKIQADFEEVAAACGHFSFSLQALGEEMHRYLDALDELKLAVEDEKRSWHWLHFWIKLPCLRFWKASPVSDEEDREREPLIRPIRKSAVPKGIPDAMISRRDSFAWDAAPQSSKVVRTMSQRALKSLRILARDDIRFGLKVGFGAALWALLAFLPHTQPIYMHWRGEWGLLSFMIVCSMTVGASNTTGYARFLGTIMGATCAIINWNISSGDPIPLFFLGWLVSVAAFYVILVVGNAPMGRITLLAYNVSTLYAYSMSLKILPDDQDDEDDGAPPLIFEIVKHRVLAVMAGILWGLIICRVVWPISARKKFKEGLSVFYLQMGLIWKRGPLAVLLHGSRPYTYLKTGEQAALQRYSSRLESLRKSASAEFSLRGPFPGDSMGRVMKSTRRILDAFHAMSLVEQRRLLYKPGGHHLSEGERVLLALTSQERRVLCDRICHVFQVLASSLMMEYPLTDAIPSIQGSRDRLLGRIYAIRKEVAAMGERQKEKERETQETERKRERRGSGGSLTGVGVGGITKGASAGDLAASSTASAAAAAAAAGPITVVTGTAKPVNGGTQSVSTNGSYFTSAAAKSTSSSTTSLIGLLLPPGTVVEERDYALLYAYALITNQVGQELKEVEREIERLYGVLDERDMLLQ</sequence>
<dbReference type="PANTHER" id="PTHR47804">
    <property type="entry name" value="60S RIBOSOMAL PROTEIN L19"/>
    <property type="match status" value="1"/>
</dbReference>
<feature type="transmembrane region" description="Helical" evidence="7">
    <location>
        <begin position="723"/>
        <end position="740"/>
    </location>
</feature>
<dbReference type="InterPro" id="IPR049453">
    <property type="entry name" value="Memb_transporter_dom"/>
</dbReference>
<keyword evidence="2 7" id="KW-0812">Transmembrane</keyword>
<keyword evidence="10" id="KW-1185">Reference proteome</keyword>
<feature type="transmembrane region" description="Helical" evidence="7">
    <location>
        <begin position="233"/>
        <end position="250"/>
    </location>
</feature>
<evidence type="ECO:0000313" key="9">
    <source>
        <dbReference type="EMBL" id="KAJ2903257.1"/>
    </source>
</evidence>
<dbReference type="GO" id="GO:0016020">
    <property type="term" value="C:membrane"/>
    <property type="evidence" value="ECO:0007669"/>
    <property type="project" value="UniProtKB-SubCell"/>
</dbReference>
<dbReference type="InterPro" id="IPR052430">
    <property type="entry name" value="IVT-Associated"/>
</dbReference>
<proteinExistence type="predicted"/>
<evidence type="ECO:0000256" key="5">
    <source>
        <dbReference type="SAM" id="Coils"/>
    </source>
</evidence>
<feature type="transmembrane region" description="Helical" evidence="7">
    <location>
        <begin position="172"/>
        <end position="197"/>
    </location>
</feature>
<gene>
    <name evidence="9" type="ORF">MKZ38_010209</name>
</gene>
<feature type="compositionally biased region" description="Basic and acidic residues" evidence="6">
    <location>
        <begin position="1037"/>
        <end position="1054"/>
    </location>
</feature>
<feature type="transmembrane region" description="Helical" evidence="7">
    <location>
        <begin position="747"/>
        <end position="763"/>
    </location>
</feature>
<comment type="caution">
    <text evidence="9">The sequence shown here is derived from an EMBL/GenBank/DDBJ whole genome shotgun (WGS) entry which is preliminary data.</text>
</comment>
<keyword evidence="4 7" id="KW-0472">Membrane</keyword>
<feature type="region of interest" description="Disordered" evidence="6">
    <location>
        <begin position="1"/>
        <end position="22"/>
    </location>
</feature>
<evidence type="ECO:0000256" key="6">
    <source>
        <dbReference type="SAM" id="MobiDB-lite"/>
    </source>
</evidence>
<feature type="transmembrane region" description="Helical" evidence="7">
    <location>
        <begin position="838"/>
        <end position="858"/>
    </location>
</feature>
<accession>A0AAD5S0X1</accession>
<name>A0AAD5S0X1_9PEZI</name>
<feature type="region of interest" description="Disordered" evidence="6">
    <location>
        <begin position="1037"/>
        <end position="1068"/>
    </location>
</feature>
<dbReference type="EMBL" id="JAKWBI020000087">
    <property type="protein sequence ID" value="KAJ2903257.1"/>
    <property type="molecule type" value="Genomic_DNA"/>
</dbReference>
<evidence type="ECO:0000256" key="1">
    <source>
        <dbReference type="ARBA" id="ARBA00004141"/>
    </source>
</evidence>
<feature type="coiled-coil region" evidence="5">
    <location>
        <begin position="576"/>
        <end position="603"/>
    </location>
</feature>
<evidence type="ECO:0000256" key="2">
    <source>
        <dbReference type="ARBA" id="ARBA00022692"/>
    </source>
</evidence>
<organism evidence="9 10">
    <name type="scientific">Zalerion maritima</name>
    <dbReference type="NCBI Taxonomy" id="339359"/>
    <lineage>
        <taxon>Eukaryota</taxon>
        <taxon>Fungi</taxon>
        <taxon>Dikarya</taxon>
        <taxon>Ascomycota</taxon>
        <taxon>Pezizomycotina</taxon>
        <taxon>Sordariomycetes</taxon>
        <taxon>Lulworthiomycetidae</taxon>
        <taxon>Lulworthiales</taxon>
        <taxon>Lulworthiaceae</taxon>
        <taxon>Zalerion</taxon>
    </lineage>
</organism>
<evidence type="ECO:0000256" key="4">
    <source>
        <dbReference type="ARBA" id="ARBA00023136"/>
    </source>
</evidence>
<dbReference type="Pfam" id="PF13515">
    <property type="entry name" value="FUSC_2"/>
    <property type="match status" value="1"/>
</dbReference>
<dbReference type="AlphaFoldDB" id="A0AAD5S0X1"/>
<protein>
    <recommendedName>
        <fullName evidence="8">Integral membrane bound transporter domain-containing protein</fullName>
    </recommendedName>
</protein>
<dbReference type="PANTHER" id="PTHR47804:SF1">
    <property type="entry name" value="DUF2421 DOMAIN-CONTAINING PROTEIN"/>
    <property type="match status" value="1"/>
</dbReference>